<dbReference type="EMBL" id="JBHDLN010000003">
    <property type="protein sequence ID" value="MFB0842087.1"/>
    <property type="molecule type" value="Genomic_DNA"/>
</dbReference>
<keyword evidence="2 4" id="KW-0378">Hydrolase</keyword>
<gene>
    <name evidence="4" type="ORF">ACEU3E_07890</name>
</gene>
<evidence type="ECO:0000256" key="2">
    <source>
        <dbReference type="ARBA" id="ARBA00022801"/>
    </source>
</evidence>
<protein>
    <submittedName>
        <fullName evidence="4">NUDIX hydrolase</fullName>
    </submittedName>
</protein>
<evidence type="ECO:0000256" key="1">
    <source>
        <dbReference type="ARBA" id="ARBA00001946"/>
    </source>
</evidence>
<comment type="caution">
    <text evidence="4">The sequence shown here is derived from an EMBL/GenBank/DDBJ whole genome shotgun (WGS) entry which is preliminary data.</text>
</comment>
<evidence type="ECO:0000313" key="4">
    <source>
        <dbReference type="EMBL" id="MFB0842087.1"/>
    </source>
</evidence>
<dbReference type="Gene3D" id="3.90.79.10">
    <property type="entry name" value="Nucleoside Triphosphate Pyrophosphohydrolase"/>
    <property type="match status" value="1"/>
</dbReference>
<sequence length="160" mass="18568">MPITIKNQNEEFLLRVAGVLIKENKVLLHKTKKGNAWVLPGGRGEINEETGKTVIREFAEELGLNVKVARLLWIVENFNAYGEKNLHEHGIYYLVNSEEAEITIRTEEFIGLEKEVGIVYKWIELQELHNMKIYPRALKQILQNMSEDNEIKHIINTEES</sequence>
<keyword evidence="5" id="KW-1185">Reference proteome</keyword>
<dbReference type="InterPro" id="IPR000086">
    <property type="entry name" value="NUDIX_hydrolase_dom"/>
</dbReference>
<proteinExistence type="predicted"/>
<dbReference type="RefSeq" id="WP_373949817.1">
    <property type="nucleotide sequence ID" value="NZ_JBHDLN010000003.1"/>
</dbReference>
<accession>A0ABV4UW84</accession>
<dbReference type="GO" id="GO:0016787">
    <property type="term" value="F:hydrolase activity"/>
    <property type="evidence" value="ECO:0007669"/>
    <property type="project" value="UniProtKB-KW"/>
</dbReference>
<evidence type="ECO:0000259" key="3">
    <source>
        <dbReference type="PROSITE" id="PS51462"/>
    </source>
</evidence>
<dbReference type="SUPFAM" id="SSF55811">
    <property type="entry name" value="Nudix"/>
    <property type="match status" value="1"/>
</dbReference>
<dbReference type="InterPro" id="IPR015797">
    <property type="entry name" value="NUDIX_hydrolase-like_dom_sf"/>
</dbReference>
<dbReference type="CDD" id="cd04688">
    <property type="entry name" value="NUDIX_Hydrolase"/>
    <property type="match status" value="1"/>
</dbReference>
<evidence type="ECO:0000313" key="5">
    <source>
        <dbReference type="Proteomes" id="UP001575622"/>
    </source>
</evidence>
<feature type="domain" description="Nudix hydrolase" evidence="3">
    <location>
        <begin position="11"/>
        <end position="145"/>
    </location>
</feature>
<name>A0ABV4UW84_9BACL</name>
<comment type="cofactor">
    <cofactor evidence="1">
        <name>Mg(2+)</name>
        <dbReference type="ChEBI" id="CHEBI:18420"/>
    </cofactor>
</comment>
<dbReference type="PROSITE" id="PS00893">
    <property type="entry name" value="NUDIX_BOX"/>
    <property type="match status" value="1"/>
</dbReference>
<dbReference type="PANTHER" id="PTHR43046">
    <property type="entry name" value="GDP-MANNOSE MANNOSYL HYDROLASE"/>
    <property type="match status" value="1"/>
</dbReference>
<dbReference type="InterPro" id="IPR020084">
    <property type="entry name" value="NUDIX_hydrolase_CS"/>
</dbReference>
<dbReference type="Pfam" id="PF00293">
    <property type="entry name" value="NUDIX"/>
    <property type="match status" value="1"/>
</dbReference>
<dbReference type="PANTHER" id="PTHR43046:SF14">
    <property type="entry name" value="MUTT_NUDIX FAMILY PROTEIN"/>
    <property type="match status" value="1"/>
</dbReference>
<dbReference type="PROSITE" id="PS51462">
    <property type="entry name" value="NUDIX"/>
    <property type="match status" value="1"/>
</dbReference>
<dbReference type="Proteomes" id="UP001575622">
    <property type="component" value="Unassembled WGS sequence"/>
</dbReference>
<organism evidence="4 5">
    <name type="scientific">Paenibacillus oleatilyticus</name>
    <dbReference type="NCBI Taxonomy" id="2594886"/>
    <lineage>
        <taxon>Bacteria</taxon>
        <taxon>Bacillati</taxon>
        <taxon>Bacillota</taxon>
        <taxon>Bacilli</taxon>
        <taxon>Bacillales</taxon>
        <taxon>Paenibacillaceae</taxon>
        <taxon>Paenibacillus</taxon>
    </lineage>
</organism>
<reference evidence="4 5" key="1">
    <citation type="submission" date="2024-09" db="EMBL/GenBank/DDBJ databases">
        <authorList>
            <person name="Makale K.P.P."/>
            <person name="Makhzoum A."/>
            <person name="Rantong G."/>
            <person name="Rahube T.O."/>
        </authorList>
    </citation>
    <scope>NUCLEOTIDE SEQUENCE [LARGE SCALE GENOMIC DNA]</scope>
    <source>
        <strain evidence="4 5">KM_D13</strain>
    </source>
</reference>